<sequence>MSGRPSVTRRSFLSATLATGAALSLRPRCLQAAGRDLKPLTFAIVTDTHVGYRMQESAAKQWEKTAAELREAPGELVLHLGDLVDQGQESQYPIYLAAREKIGKPVHEIPGNHDPAALFTKFIRPQIDTTVDLDWLRFVLIGNAHTDSHDGFLTAEQNAWIADQCRLAAEQQKYVVLCMHVPAHTNRNPDRGWYVKPDNGQTALYETVQKFEDRILGLLHGHFHNGLRGWDDHGPVQEICFPSALYNLDRKLEEREAPGYNPLEFRPGYTLAEIKNGVLTLTYKPLAEEPSIARPCKLQQLAE</sequence>
<reference evidence="6 7" key="1">
    <citation type="submission" date="2019-02" db="EMBL/GenBank/DDBJ databases">
        <title>Deep-cultivation of Planctomycetes and their phenomic and genomic characterization uncovers novel biology.</title>
        <authorList>
            <person name="Wiegand S."/>
            <person name="Jogler M."/>
            <person name="Boedeker C."/>
            <person name="Pinto D."/>
            <person name="Vollmers J."/>
            <person name="Rivas-Marin E."/>
            <person name="Kohn T."/>
            <person name="Peeters S.H."/>
            <person name="Heuer A."/>
            <person name="Rast P."/>
            <person name="Oberbeckmann S."/>
            <person name="Bunk B."/>
            <person name="Jeske O."/>
            <person name="Meyerdierks A."/>
            <person name="Storesund J.E."/>
            <person name="Kallscheuer N."/>
            <person name="Luecker S."/>
            <person name="Lage O.M."/>
            <person name="Pohl T."/>
            <person name="Merkel B.J."/>
            <person name="Hornburger P."/>
            <person name="Mueller R.-W."/>
            <person name="Bruemmer F."/>
            <person name="Labrenz M."/>
            <person name="Spormann A.M."/>
            <person name="Op den Camp H."/>
            <person name="Overmann J."/>
            <person name="Amann R."/>
            <person name="Jetten M.S.M."/>
            <person name="Mascher T."/>
            <person name="Medema M.H."/>
            <person name="Devos D.P."/>
            <person name="Kaster A.-K."/>
            <person name="Ovreas L."/>
            <person name="Rohde M."/>
            <person name="Galperin M.Y."/>
            <person name="Jogler C."/>
        </authorList>
    </citation>
    <scope>NUCLEOTIDE SEQUENCE [LARGE SCALE GENOMIC DNA]</scope>
    <source>
        <strain evidence="6 7">Pla85_3_4</strain>
    </source>
</reference>
<organism evidence="6 7">
    <name type="scientific">Lignipirellula cremea</name>
    <dbReference type="NCBI Taxonomy" id="2528010"/>
    <lineage>
        <taxon>Bacteria</taxon>
        <taxon>Pseudomonadati</taxon>
        <taxon>Planctomycetota</taxon>
        <taxon>Planctomycetia</taxon>
        <taxon>Pirellulales</taxon>
        <taxon>Pirellulaceae</taxon>
        <taxon>Lignipirellula</taxon>
    </lineage>
</organism>
<evidence type="ECO:0000256" key="4">
    <source>
        <dbReference type="ARBA" id="ARBA00025742"/>
    </source>
</evidence>
<proteinExistence type="inferred from homology"/>
<dbReference type="GO" id="GO:0046872">
    <property type="term" value="F:metal ion binding"/>
    <property type="evidence" value="ECO:0007669"/>
    <property type="project" value="UniProtKB-KW"/>
</dbReference>
<keyword evidence="7" id="KW-1185">Reference proteome</keyword>
<protein>
    <submittedName>
        <fullName evidence="6">Cyclic 3',5'-adenosine monophosphate phosphodiesterase</fullName>
    </submittedName>
</protein>
<accession>A0A518E098</accession>
<comment type="similarity">
    <text evidence="4">Belongs to the cyclic nucleotide phosphodiesterase class-III family.</text>
</comment>
<dbReference type="InterPro" id="IPR004843">
    <property type="entry name" value="Calcineurin-like_PHP"/>
</dbReference>
<dbReference type="AlphaFoldDB" id="A0A518E098"/>
<feature type="domain" description="Calcineurin-like phosphoesterase" evidence="5">
    <location>
        <begin position="41"/>
        <end position="225"/>
    </location>
</feature>
<dbReference type="InterPro" id="IPR006311">
    <property type="entry name" value="TAT_signal"/>
</dbReference>
<dbReference type="PANTHER" id="PTHR42988">
    <property type="entry name" value="PHOSPHOHYDROLASE"/>
    <property type="match status" value="1"/>
</dbReference>
<dbReference type="RefSeq" id="WP_145056278.1">
    <property type="nucleotide sequence ID" value="NZ_CP036433.1"/>
</dbReference>
<keyword evidence="2" id="KW-0378">Hydrolase</keyword>
<dbReference type="PROSITE" id="PS51318">
    <property type="entry name" value="TAT"/>
    <property type="match status" value="1"/>
</dbReference>
<dbReference type="PANTHER" id="PTHR42988:SF2">
    <property type="entry name" value="CYCLIC NUCLEOTIDE PHOSPHODIESTERASE CBUA0032-RELATED"/>
    <property type="match status" value="1"/>
</dbReference>
<dbReference type="Pfam" id="PF00149">
    <property type="entry name" value="Metallophos"/>
    <property type="match status" value="1"/>
</dbReference>
<evidence type="ECO:0000256" key="2">
    <source>
        <dbReference type="ARBA" id="ARBA00022801"/>
    </source>
</evidence>
<evidence type="ECO:0000259" key="5">
    <source>
        <dbReference type="Pfam" id="PF00149"/>
    </source>
</evidence>
<dbReference type="EMBL" id="CP036433">
    <property type="protein sequence ID" value="QDU97508.1"/>
    <property type="molecule type" value="Genomic_DNA"/>
</dbReference>
<dbReference type="InterPro" id="IPR050884">
    <property type="entry name" value="CNP_phosphodiesterase-III"/>
</dbReference>
<evidence type="ECO:0000256" key="1">
    <source>
        <dbReference type="ARBA" id="ARBA00022723"/>
    </source>
</evidence>
<dbReference type="Proteomes" id="UP000317648">
    <property type="component" value="Chromosome"/>
</dbReference>
<dbReference type="KEGG" id="lcre:Pla8534_53560"/>
<keyword evidence="1" id="KW-0479">Metal-binding</keyword>
<dbReference type="InterPro" id="IPR029052">
    <property type="entry name" value="Metallo-depent_PP-like"/>
</dbReference>
<keyword evidence="3" id="KW-0408">Iron</keyword>
<evidence type="ECO:0000313" key="7">
    <source>
        <dbReference type="Proteomes" id="UP000317648"/>
    </source>
</evidence>
<dbReference type="Gene3D" id="3.60.21.10">
    <property type="match status" value="1"/>
</dbReference>
<name>A0A518E098_9BACT</name>
<dbReference type="GO" id="GO:0016787">
    <property type="term" value="F:hydrolase activity"/>
    <property type="evidence" value="ECO:0007669"/>
    <property type="project" value="UniProtKB-KW"/>
</dbReference>
<gene>
    <name evidence="6" type="ORF">Pla8534_53560</name>
</gene>
<dbReference type="OrthoDB" id="9809781at2"/>
<evidence type="ECO:0000256" key="3">
    <source>
        <dbReference type="ARBA" id="ARBA00023004"/>
    </source>
</evidence>
<evidence type="ECO:0000313" key="6">
    <source>
        <dbReference type="EMBL" id="QDU97508.1"/>
    </source>
</evidence>
<dbReference type="SUPFAM" id="SSF56300">
    <property type="entry name" value="Metallo-dependent phosphatases"/>
    <property type="match status" value="1"/>
</dbReference>